<comment type="caution">
    <text evidence="7">The sequence shown here is derived from an EMBL/GenBank/DDBJ whole genome shotgun (WGS) entry which is preliminary data.</text>
</comment>
<keyword evidence="2" id="KW-0719">Serine esterase</keyword>
<dbReference type="EMBL" id="VCGU01000001">
    <property type="protein sequence ID" value="TRY80509.1"/>
    <property type="molecule type" value="Genomic_DNA"/>
</dbReference>
<evidence type="ECO:0000256" key="1">
    <source>
        <dbReference type="ARBA" id="ARBA00005964"/>
    </source>
</evidence>
<dbReference type="STRING" id="6832.A0A553PS56"/>
<dbReference type="AlphaFoldDB" id="A0A553PS56"/>
<reference evidence="7 8" key="1">
    <citation type="journal article" date="2018" name="Nat. Ecol. Evol.">
        <title>Genomic signatures of mitonuclear coevolution across populations of Tigriopus californicus.</title>
        <authorList>
            <person name="Barreto F.S."/>
            <person name="Watson E.T."/>
            <person name="Lima T.G."/>
            <person name="Willett C.S."/>
            <person name="Edmands S."/>
            <person name="Li W."/>
            <person name="Burton R.S."/>
        </authorList>
    </citation>
    <scope>NUCLEOTIDE SEQUENCE [LARGE SCALE GENOMIC DNA]</scope>
    <source>
        <strain evidence="7 8">San Diego</strain>
    </source>
</reference>
<dbReference type="Gene3D" id="3.40.50.1820">
    <property type="entry name" value="alpha/beta hydrolase"/>
    <property type="match status" value="1"/>
</dbReference>
<dbReference type="InterPro" id="IPR029058">
    <property type="entry name" value="AB_hydrolase_fold"/>
</dbReference>
<keyword evidence="8" id="KW-1185">Reference proteome</keyword>
<dbReference type="InterPro" id="IPR002018">
    <property type="entry name" value="CarbesteraseB"/>
</dbReference>
<evidence type="ECO:0000313" key="7">
    <source>
        <dbReference type="EMBL" id="TRY80509.1"/>
    </source>
</evidence>
<gene>
    <name evidence="7" type="ORF">TCAL_10722</name>
</gene>
<dbReference type="EC" id="3.1.1.-" evidence="5"/>
<dbReference type="OrthoDB" id="6846267at2759"/>
<dbReference type="PANTHER" id="PTHR43142">
    <property type="entry name" value="CARBOXYLIC ESTER HYDROLASE"/>
    <property type="match status" value="1"/>
</dbReference>
<dbReference type="OMA" id="HGANHAD"/>
<evidence type="ECO:0000256" key="2">
    <source>
        <dbReference type="ARBA" id="ARBA00022487"/>
    </source>
</evidence>
<feature type="chain" id="PRO_5022249368" description="Carboxylic ester hydrolase" evidence="5">
    <location>
        <begin position="22"/>
        <end position="588"/>
    </location>
</feature>
<sequence length="588" mass="65586">MGTLSSRLTLALVLLVPMAQGVIVLTGIGAVLGRIETSFEGNSFFGFHSIPYAHPPLGTLRFRDPLPIGNWQGVFNATLDGPACIQIPAIVETGTIGAEDCLWLSVYTPSLVPESKLPVVVWIHGGRWSYGSGRQSSYGPHQLIDRGVVVIHVQYRLGALGWLSTQDSVAPGNYGFNDQVLALKWIKSNVHSFGGDPDRITLLGHSAGGASAHGHIISPLSNGLFQRAISISGATTMAWAGQQNNHGQIARRQAQLVGCPIHPSQALIECLRTVDAVTLTASASGFTEFFPDTAAKLPFGVYSPRVDVEADYPFWPLDPTEALALGEFNKDIPWMTGITSMESSAFSVELFGKIWEDRLAFANDNLNEVFKHLFTHPGVGPQERDAIWDFYFNNKEWNRTEHRIRVAEMMSDSLFNFEELLGVYLQSRQSLSNIYLYKFNYIGSWGYVNMYGESPNHHGGVAHLDDVRYIMSMPWAGPHNEEDKRMVKLYTSMIGNFIRSGNPSLEQNSWLPFRPGRGRLLNFNSPFDAQMSRCLPFPLPRLSFWRQILNVPWFLHWDYLTCSLNDETSVKAVNEVFETDDILEKNVV</sequence>
<evidence type="ECO:0000256" key="3">
    <source>
        <dbReference type="ARBA" id="ARBA00022801"/>
    </source>
</evidence>
<dbReference type="InterPro" id="IPR019826">
    <property type="entry name" value="Carboxylesterase_B_AS"/>
</dbReference>
<evidence type="ECO:0000256" key="5">
    <source>
        <dbReference type="RuleBase" id="RU361235"/>
    </source>
</evidence>
<feature type="signal peptide" evidence="5">
    <location>
        <begin position="1"/>
        <end position="21"/>
    </location>
</feature>
<keyword evidence="4" id="KW-0325">Glycoprotein</keyword>
<dbReference type="PANTHER" id="PTHR43142:SF1">
    <property type="entry name" value="CARBOXYLIC ESTER HYDROLASE"/>
    <property type="match status" value="1"/>
</dbReference>
<dbReference type="Proteomes" id="UP000318571">
    <property type="component" value="Chromosome 12"/>
</dbReference>
<name>A0A553PS56_TIGCA</name>
<keyword evidence="5" id="KW-0732">Signal</keyword>
<dbReference type="Pfam" id="PF00135">
    <property type="entry name" value="COesterase"/>
    <property type="match status" value="1"/>
</dbReference>
<dbReference type="GO" id="GO:0052689">
    <property type="term" value="F:carboxylic ester hydrolase activity"/>
    <property type="evidence" value="ECO:0007669"/>
    <property type="project" value="UniProtKB-KW"/>
</dbReference>
<evidence type="ECO:0000256" key="4">
    <source>
        <dbReference type="ARBA" id="ARBA00023180"/>
    </source>
</evidence>
<dbReference type="SUPFAM" id="SSF53474">
    <property type="entry name" value="alpha/beta-Hydrolases"/>
    <property type="match status" value="1"/>
</dbReference>
<accession>A0A553PS56</accession>
<proteinExistence type="inferred from homology"/>
<evidence type="ECO:0000259" key="6">
    <source>
        <dbReference type="Pfam" id="PF00135"/>
    </source>
</evidence>
<keyword evidence="3 5" id="KW-0378">Hydrolase</keyword>
<comment type="similarity">
    <text evidence="1 5">Belongs to the type-B carboxylesterase/lipase family.</text>
</comment>
<feature type="domain" description="Carboxylesterase type B" evidence="6">
    <location>
        <begin position="23"/>
        <end position="527"/>
    </location>
</feature>
<dbReference type="PROSITE" id="PS00122">
    <property type="entry name" value="CARBOXYLESTERASE_B_1"/>
    <property type="match status" value="1"/>
</dbReference>
<protein>
    <recommendedName>
        <fullName evidence="5">Carboxylic ester hydrolase</fullName>
        <ecNumber evidence="5">3.1.1.-</ecNumber>
    </recommendedName>
</protein>
<evidence type="ECO:0000313" key="8">
    <source>
        <dbReference type="Proteomes" id="UP000318571"/>
    </source>
</evidence>
<organism evidence="7 8">
    <name type="scientific">Tigriopus californicus</name>
    <name type="common">Marine copepod</name>
    <dbReference type="NCBI Taxonomy" id="6832"/>
    <lineage>
        <taxon>Eukaryota</taxon>
        <taxon>Metazoa</taxon>
        <taxon>Ecdysozoa</taxon>
        <taxon>Arthropoda</taxon>
        <taxon>Crustacea</taxon>
        <taxon>Multicrustacea</taxon>
        <taxon>Hexanauplia</taxon>
        <taxon>Copepoda</taxon>
        <taxon>Harpacticoida</taxon>
        <taxon>Harpacticidae</taxon>
        <taxon>Tigriopus</taxon>
    </lineage>
</organism>